<dbReference type="SUPFAM" id="SSF48403">
    <property type="entry name" value="Ankyrin repeat"/>
    <property type="match status" value="1"/>
</dbReference>
<keyword evidence="2 3" id="KW-0040">ANK repeat</keyword>
<dbReference type="STRING" id="1193011.LEP1GSC058_1443"/>
<dbReference type="PANTHER" id="PTHR24189">
    <property type="entry name" value="MYOTROPHIN"/>
    <property type="match status" value="1"/>
</dbReference>
<dbReference type="Pfam" id="PF12796">
    <property type="entry name" value="Ank_2"/>
    <property type="match status" value="1"/>
</dbReference>
<protein>
    <submittedName>
        <fullName evidence="4">Ankyrin repeat protein</fullName>
    </submittedName>
</protein>
<dbReference type="SMART" id="SM00248">
    <property type="entry name" value="ANK"/>
    <property type="match status" value="6"/>
</dbReference>
<dbReference type="Pfam" id="PF13857">
    <property type="entry name" value="Ank_5"/>
    <property type="match status" value="1"/>
</dbReference>
<evidence type="ECO:0000256" key="3">
    <source>
        <dbReference type="PROSITE-ProRule" id="PRU00023"/>
    </source>
</evidence>
<accession>S3W8Q1</accession>
<dbReference type="PANTHER" id="PTHR24189:SF50">
    <property type="entry name" value="ANKYRIN REPEAT AND SOCS BOX PROTEIN 2"/>
    <property type="match status" value="1"/>
</dbReference>
<evidence type="ECO:0000256" key="2">
    <source>
        <dbReference type="ARBA" id="ARBA00023043"/>
    </source>
</evidence>
<dbReference type="PROSITE" id="PS50297">
    <property type="entry name" value="ANK_REP_REGION"/>
    <property type="match status" value="1"/>
</dbReference>
<name>S3W8Q1_9LEPT</name>
<evidence type="ECO:0000256" key="1">
    <source>
        <dbReference type="ARBA" id="ARBA00022737"/>
    </source>
</evidence>
<evidence type="ECO:0000313" key="5">
    <source>
        <dbReference type="Proteomes" id="UP000014540"/>
    </source>
</evidence>
<comment type="caution">
    <text evidence="4">The sequence shown here is derived from an EMBL/GenBank/DDBJ whole genome shotgun (WGS) entry which is preliminary data.</text>
</comment>
<dbReference type="Gene3D" id="1.25.40.20">
    <property type="entry name" value="Ankyrin repeat-containing domain"/>
    <property type="match status" value="2"/>
</dbReference>
<dbReference type="InterPro" id="IPR036770">
    <property type="entry name" value="Ankyrin_rpt-contain_sf"/>
</dbReference>
<dbReference type="PROSITE" id="PS50088">
    <property type="entry name" value="ANK_REPEAT"/>
    <property type="match status" value="1"/>
</dbReference>
<dbReference type="EMBL" id="AKWZ02000001">
    <property type="protein sequence ID" value="EPG76407.1"/>
    <property type="molecule type" value="Genomic_DNA"/>
</dbReference>
<proteinExistence type="predicted"/>
<sequence length="331" mass="36120">MGTGIQSGNSTNMILNFKRYWRYQILLALCLSISISATPEQDREFLSSVKEGTLKKVETLLSQGARIDAKDEEGRTALMLAQGEDVVEFLIKNGANLNAQDQDGNSVLFYRLLPLLKVKVPDMDDLAEAKRLIESGAQIEYMARKGEDQHPVSLLNMAIRNKNLTLVKFLVENGANPNHDPGGVEEYPLFLAVGGASSSPDLSITEYLLANGAKPVFTSRLKEIQTPEGPKQIGARNAFHYATETLGTDPKIFDVLAKAGTNLNHRDARGKTPLIEAIYRKNVGAAEKLIALGADITLSDIEGKTAFDLAKEVQLESVARLIGEKLSPKTP</sequence>
<dbReference type="InterPro" id="IPR050745">
    <property type="entry name" value="Multifunctional_regulatory"/>
</dbReference>
<dbReference type="Pfam" id="PF13606">
    <property type="entry name" value="Ank_3"/>
    <property type="match status" value="1"/>
</dbReference>
<gene>
    <name evidence="4" type="ORF">LEP1GSC058_1443</name>
</gene>
<dbReference type="InterPro" id="IPR002110">
    <property type="entry name" value="Ankyrin_rpt"/>
</dbReference>
<reference evidence="4" key="1">
    <citation type="submission" date="2013-04" db="EMBL/GenBank/DDBJ databases">
        <authorList>
            <person name="Harkins D.M."/>
            <person name="Durkin A.S."/>
            <person name="Selengut J.D."/>
            <person name="Sanka R."/>
            <person name="DePew J."/>
            <person name="Purushe J."/>
            <person name="Ahmed A."/>
            <person name="van der Linden H."/>
            <person name="Goris M.G.A."/>
            <person name="Hartskeerl R.A."/>
            <person name="Vinetz J.M."/>
            <person name="Sutton G.G."/>
            <person name="Nelson W.C."/>
            <person name="Fouts D.E."/>
        </authorList>
    </citation>
    <scope>NUCLEOTIDE SEQUENCE [LARGE SCALE GENOMIC DNA]</scope>
    <source>
        <strain evidence="4">BUT 6</strain>
    </source>
</reference>
<keyword evidence="5" id="KW-1185">Reference proteome</keyword>
<keyword evidence="1" id="KW-0677">Repeat</keyword>
<organism evidence="4 5">
    <name type="scientific">Leptospira fainei serovar Hurstbridge str. BUT 6</name>
    <dbReference type="NCBI Taxonomy" id="1193011"/>
    <lineage>
        <taxon>Bacteria</taxon>
        <taxon>Pseudomonadati</taxon>
        <taxon>Spirochaetota</taxon>
        <taxon>Spirochaetia</taxon>
        <taxon>Leptospirales</taxon>
        <taxon>Leptospiraceae</taxon>
        <taxon>Leptospira</taxon>
    </lineage>
</organism>
<dbReference type="Proteomes" id="UP000014540">
    <property type="component" value="Unassembled WGS sequence"/>
</dbReference>
<dbReference type="AlphaFoldDB" id="S3W8Q1"/>
<evidence type="ECO:0000313" key="4">
    <source>
        <dbReference type="EMBL" id="EPG76407.1"/>
    </source>
</evidence>
<feature type="repeat" description="ANK" evidence="3">
    <location>
        <begin position="269"/>
        <end position="301"/>
    </location>
</feature>